<protein>
    <submittedName>
        <fullName evidence="2">Uncharacterized protein</fullName>
    </submittedName>
</protein>
<sequence length="598" mass="62565">MANLALRAQASLSSAAHPRVTPPAAQPNFRSLVSRVGNSNGGGHKGVQTAITSSSGRCAPAPHAVSLSGHSGSCLSSSSSSTASTLSLTGVRRFTSTSAVPSRAARLSEPMTKLEDATPASKPFAEREAPGPSNWLAVFEGCGIVKPGEQLTVASNFLQVVAGGVLAQKAAALKKLLLHLAPYNGVYMVFVRPPGARLHEWTPVYHGQATDQTVGERCASYLGGGVFCCDTTKDKCKMCKDFADRGFDVAVMFVPTIKSMPKTAEAFMLGGWDFAANMTLNGNKVRPDMEVWFQGELVRASSFLKLTALPDHEADMVRKAAAASYRQQQLAQAEMEDSRSALHSSDAEAASTPGSGSPRVAALSVAVTAAQLAPHTLDIMHGISAAIRPITHLALMAQDTGPAAAAARALDTWLHATGCDGPRQLLKEWGLKVPSKTLMHNVKKLMLQQWCSKGVVGDAGLLAHCADAGITAHDLRVIRQQLFNQQQPHNSSAAQPAAAAPASTSSKSSAVEHAQHAAAASSTAAAGGKAKPYRQLMQEISELVARELLGDMPPQQRWAYLLSSGSKPMGPATSGGCTSTSNWSFDAARASTRTAAAA</sequence>
<keyword evidence="3" id="KW-1185">Reference proteome</keyword>
<proteinExistence type="predicted"/>
<feature type="compositionally biased region" description="Low complexity" evidence="1">
    <location>
        <begin position="587"/>
        <end position="598"/>
    </location>
</feature>
<reference evidence="2 3" key="1">
    <citation type="submission" date="2016-10" db="EMBL/GenBank/DDBJ databases">
        <authorList>
            <person name="Cai Z."/>
        </authorList>
    </citation>
    <scope>NUCLEOTIDE SEQUENCE [LARGE SCALE GENOMIC DNA]</scope>
</reference>
<feature type="region of interest" description="Disordered" evidence="1">
    <location>
        <begin position="486"/>
        <end position="525"/>
    </location>
</feature>
<evidence type="ECO:0000313" key="2">
    <source>
        <dbReference type="EMBL" id="SZX78071.1"/>
    </source>
</evidence>
<organism evidence="2 3">
    <name type="scientific">Tetradesmus obliquus</name>
    <name type="common">Green alga</name>
    <name type="synonym">Acutodesmus obliquus</name>
    <dbReference type="NCBI Taxonomy" id="3088"/>
    <lineage>
        <taxon>Eukaryota</taxon>
        <taxon>Viridiplantae</taxon>
        <taxon>Chlorophyta</taxon>
        <taxon>core chlorophytes</taxon>
        <taxon>Chlorophyceae</taxon>
        <taxon>CS clade</taxon>
        <taxon>Sphaeropleales</taxon>
        <taxon>Scenedesmaceae</taxon>
        <taxon>Tetradesmus</taxon>
    </lineage>
</organism>
<gene>
    <name evidence="2" type="ORF">BQ4739_LOCUS18394</name>
</gene>
<feature type="region of interest" description="Disordered" evidence="1">
    <location>
        <begin position="571"/>
        <end position="598"/>
    </location>
</feature>
<feature type="compositionally biased region" description="Low complexity" evidence="1">
    <location>
        <begin position="491"/>
        <end position="525"/>
    </location>
</feature>
<name>A0A383WKY0_TETOB</name>
<accession>A0A383WKY0</accession>
<feature type="compositionally biased region" description="Polar residues" evidence="1">
    <location>
        <begin position="575"/>
        <end position="584"/>
    </location>
</feature>
<feature type="region of interest" description="Disordered" evidence="1">
    <location>
        <begin position="34"/>
        <end position="63"/>
    </location>
</feature>
<dbReference type="AlphaFoldDB" id="A0A383WKY0"/>
<feature type="region of interest" description="Disordered" evidence="1">
    <location>
        <begin position="333"/>
        <end position="355"/>
    </location>
</feature>
<dbReference type="EMBL" id="FNXT01001302">
    <property type="protein sequence ID" value="SZX78071.1"/>
    <property type="molecule type" value="Genomic_DNA"/>
</dbReference>
<feature type="region of interest" description="Disordered" evidence="1">
    <location>
        <begin position="99"/>
        <end position="128"/>
    </location>
</feature>
<dbReference type="Proteomes" id="UP000256970">
    <property type="component" value="Unassembled WGS sequence"/>
</dbReference>
<evidence type="ECO:0000256" key="1">
    <source>
        <dbReference type="SAM" id="MobiDB-lite"/>
    </source>
</evidence>
<evidence type="ECO:0000313" key="3">
    <source>
        <dbReference type="Proteomes" id="UP000256970"/>
    </source>
</evidence>